<organism evidence="1">
    <name type="scientific">marine metagenome</name>
    <dbReference type="NCBI Taxonomy" id="408172"/>
    <lineage>
        <taxon>unclassified sequences</taxon>
        <taxon>metagenomes</taxon>
        <taxon>ecological metagenomes</taxon>
    </lineage>
</organism>
<dbReference type="EMBL" id="UINC01101996">
    <property type="protein sequence ID" value="SVC63269.1"/>
    <property type="molecule type" value="Genomic_DNA"/>
</dbReference>
<feature type="non-terminal residue" evidence="1">
    <location>
        <position position="365"/>
    </location>
</feature>
<feature type="non-terminal residue" evidence="1">
    <location>
        <position position="1"/>
    </location>
</feature>
<evidence type="ECO:0000313" key="1">
    <source>
        <dbReference type="EMBL" id="SVC63269.1"/>
    </source>
</evidence>
<gene>
    <name evidence="1" type="ORF">METZ01_LOCUS316123</name>
</gene>
<name>A0A382NQ07_9ZZZZ</name>
<dbReference type="AlphaFoldDB" id="A0A382NQ07"/>
<proteinExistence type="predicted"/>
<reference evidence="1" key="1">
    <citation type="submission" date="2018-05" db="EMBL/GenBank/DDBJ databases">
        <authorList>
            <person name="Lanie J.A."/>
            <person name="Ng W.-L."/>
            <person name="Kazmierczak K.M."/>
            <person name="Andrzejewski T.M."/>
            <person name="Davidsen T.M."/>
            <person name="Wayne K.J."/>
            <person name="Tettelin H."/>
            <person name="Glass J.I."/>
            <person name="Rusch D."/>
            <person name="Podicherti R."/>
            <person name="Tsui H.-C.T."/>
            <person name="Winkler M.E."/>
        </authorList>
    </citation>
    <scope>NUCLEOTIDE SEQUENCE</scope>
</reference>
<protein>
    <submittedName>
        <fullName evidence="1">Uncharacterized protein</fullName>
    </submittedName>
</protein>
<accession>A0A382NQ07</accession>
<sequence>RSASLAFNTDLLYIDVVNDRIGVNTSAPGTALDVSGSARITGDMTVQGNLDVEGQTSIIDTVNLEVEDPILLLGRNNSGSDIDLGIMMNRGAGNNNAVFYWNEGEDAFKMVTSSSADSTTAITDTTYAPLQVGKITVDQEIEITDNEIRTTTSNTNLELSTAGSGTVLLSNLSIAGDGATVTGILDEDAMGSDSAVKLATQQSIKAYVDAQAHSVTATSTTTFTNKTLTSPVIANITSGADIGLTATDDVNIPADVGLTFGDDGEKIEGDGTNLKISSSDQLHIVAGKVGIGTTTPQGRLSVLSDDSIATPTMVFQATTGDELAHASISTMDDSGGVDVMLGANMYIGVNGTTQRFNTGRSGSSV</sequence>